<dbReference type="GO" id="GO:0022857">
    <property type="term" value="F:transmembrane transporter activity"/>
    <property type="evidence" value="ECO:0007669"/>
    <property type="project" value="TreeGrafter"/>
</dbReference>
<dbReference type="Proteomes" id="UP000232928">
    <property type="component" value="Unassembled WGS sequence"/>
</dbReference>
<keyword evidence="2" id="KW-0067">ATP-binding</keyword>
<comment type="caution">
    <text evidence="2">The sequence shown here is derived from an EMBL/GenBank/DDBJ whole genome shotgun (WGS) entry which is preliminary data.</text>
</comment>
<evidence type="ECO:0000313" key="2">
    <source>
        <dbReference type="EMBL" id="PKD15298.1"/>
    </source>
</evidence>
<sequence>MLHTVGLGSRTVCSMPSRLSGGEQQRVAIARALVGDPDLLICDEPTGALDTETGDMVADILFRHVRELGVTLILVTHDPQLAARCERRLTIDRGRLS</sequence>
<gene>
    <name evidence="2" type="ORF">APC1461_0981</name>
</gene>
<dbReference type="Gene3D" id="3.40.50.300">
    <property type="entry name" value="P-loop containing nucleotide triphosphate hydrolases"/>
    <property type="match status" value="1"/>
</dbReference>
<dbReference type="InterPro" id="IPR003439">
    <property type="entry name" value="ABC_transporter-like_ATP-bd"/>
</dbReference>
<dbReference type="InterPro" id="IPR015854">
    <property type="entry name" value="ABC_transpr_LolD-like"/>
</dbReference>
<protein>
    <submittedName>
        <fullName evidence="2">ATP-binding protein of ABC transporter system</fullName>
    </submittedName>
</protein>
<dbReference type="GO" id="GO:0005886">
    <property type="term" value="C:plasma membrane"/>
    <property type="evidence" value="ECO:0007669"/>
    <property type="project" value="TreeGrafter"/>
</dbReference>
<dbReference type="InterPro" id="IPR027417">
    <property type="entry name" value="P-loop_NTPase"/>
</dbReference>
<keyword evidence="2" id="KW-0547">Nucleotide-binding</keyword>
<dbReference type="Pfam" id="PF00005">
    <property type="entry name" value="ABC_tran"/>
    <property type="match status" value="1"/>
</dbReference>
<dbReference type="GO" id="GO:0005524">
    <property type="term" value="F:ATP binding"/>
    <property type="evidence" value="ECO:0007669"/>
    <property type="project" value="UniProtKB-KW"/>
</dbReference>
<dbReference type="PANTHER" id="PTHR24220">
    <property type="entry name" value="IMPORT ATP-BINDING PROTEIN"/>
    <property type="match status" value="1"/>
</dbReference>
<dbReference type="SUPFAM" id="SSF52540">
    <property type="entry name" value="P-loop containing nucleoside triphosphate hydrolases"/>
    <property type="match status" value="1"/>
</dbReference>
<name>A0A2N0TKV5_BIFLN</name>
<dbReference type="EMBL" id="PJEG01000010">
    <property type="protein sequence ID" value="PKD15298.1"/>
    <property type="molecule type" value="Genomic_DNA"/>
</dbReference>
<evidence type="ECO:0000259" key="1">
    <source>
        <dbReference type="Pfam" id="PF00005"/>
    </source>
</evidence>
<feature type="domain" description="ABC transporter" evidence="1">
    <location>
        <begin position="7"/>
        <end position="46"/>
    </location>
</feature>
<dbReference type="PANTHER" id="PTHR24220:SF86">
    <property type="entry name" value="ABC TRANSPORTER ABCH.1"/>
    <property type="match status" value="1"/>
</dbReference>
<dbReference type="AlphaFoldDB" id="A0A2N0TKV5"/>
<evidence type="ECO:0000313" key="3">
    <source>
        <dbReference type="Proteomes" id="UP000232928"/>
    </source>
</evidence>
<dbReference type="GO" id="GO:0016887">
    <property type="term" value="F:ATP hydrolysis activity"/>
    <property type="evidence" value="ECO:0007669"/>
    <property type="project" value="InterPro"/>
</dbReference>
<accession>A0A2N0TKV5</accession>
<reference evidence="2 3" key="1">
    <citation type="submission" date="2017-12" db="EMBL/GenBank/DDBJ databases">
        <title>Bifidobacterium longum APC/DPC strains.</title>
        <authorList>
            <person name="Arboleya S."/>
        </authorList>
    </citation>
    <scope>NUCLEOTIDE SEQUENCE [LARGE SCALE GENOMIC DNA]</scope>
    <source>
        <strain evidence="2 3">APC1461</strain>
    </source>
</reference>
<organism evidence="2 3">
    <name type="scientific">Bifidobacterium longum</name>
    <dbReference type="NCBI Taxonomy" id="216816"/>
    <lineage>
        <taxon>Bacteria</taxon>
        <taxon>Bacillati</taxon>
        <taxon>Actinomycetota</taxon>
        <taxon>Actinomycetes</taxon>
        <taxon>Bifidobacteriales</taxon>
        <taxon>Bifidobacteriaceae</taxon>
        <taxon>Bifidobacterium</taxon>
    </lineage>
</organism>
<proteinExistence type="predicted"/>